<feature type="region of interest" description="Disordered" evidence="1">
    <location>
        <begin position="1"/>
        <end position="22"/>
    </location>
</feature>
<evidence type="ECO:0000313" key="3">
    <source>
        <dbReference type="Proteomes" id="UP000729402"/>
    </source>
</evidence>
<dbReference type="AlphaFoldDB" id="A0A8J5WMS0"/>
<accession>A0A8J5WMS0</accession>
<sequence length="97" mass="10339">MSLSVPGRPRHNPLYGSYPGRPAGLTYRPSSVLNSNYNTALDPQMAAHELLATPAARERRVAAAQVVRKDLMAQATWKAKGRGVATPDQAARASPAS</sequence>
<evidence type="ECO:0000256" key="1">
    <source>
        <dbReference type="SAM" id="MobiDB-lite"/>
    </source>
</evidence>
<reference evidence="2" key="1">
    <citation type="journal article" date="2021" name="bioRxiv">
        <title>Whole Genome Assembly and Annotation of Northern Wild Rice, Zizania palustris L., Supports a Whole Genome Duplication in the Zizania Genus.</title>
        <authorList>
            <person name="Haas M."/>
            <person name="Kono T."/>
            <person name="Macchietto M."/>
            <person name="Millas R."/>
            <person name="McGilp L."/>
            <person name="Shao M."/>
            <person name="Duquette J."/>
            <person name="Hirsch C.N."/>
            <person name="Kimball J."/>
        </authorList>
    </citation>
    <scope>NUCLEOTIDE SEQUENCE</scope>
    <source>
        <tissue evidence="2">Fresh leaf tissue</tissue>
    </source>
</reference>
<proteinExistence type="predicted"/>
<protein>
    <submittedName>
        <fullName evidence="2">Uncharacterized protein</fullName>
    </submittedName>
</protein>
<gene>
    <name evidence="2" type="ORF">GUJ93_ZPchr0012g18938</name>
</gene>
<organism evidence="2 3">
    <name type="scientific">Zizania palustris</name>
    <name type="common">Northern wild rice</name>
    <dbReference type="NCBI Taxonomy" id="103762"/>
    <lineage>
        <taxon>Eukaryota</taxon>
        <taxon>Viridiplantae</taxon>
        <taxon>Streptophyta</taxon>
        <taxon>Embryophyta</taxon>
        <taxon>Tracheophyta</taxon>
        <taxon>Spermatophyta</taxon>
        <taxon>Magnoliopsida</taxon>
        <taxon>Liliopsida</taxon>
        <taxon>Poales</taxon>
        <taxon>Poaceae</taxon>
        <taxon>BOP clade</taxon>
        <taxon>Oryzoideae</taxon>
        <taxon>Oryzeae</taxon>
        <taxon>Zizaniinae</taxon>
        <taxon>Zizania</taxon>
    </lineage>
</organism>
<name>A0A8J5WMS0_ZIZPA</name>
<comment type="caution">
    <text evidence="2">The sequence shown here is derived from an EMBL/GenBank/DDBJ whole genome shotgun (WGS) entry which is preliminary data.</text>
</comment>
<evidence type="ECO:0000313" key="2">
    <source>
        <dbReference type="EMBL" id="KAG8091329.1"/>
    </source>
</evidence>
<feature type="region of interest" description="Disordered" evidence="1">
    <location>
        <begin position="78"/>
        <end position="97"/>
    </location>
</feature>
<dbReference type="Proteomes" id="UP000729402">
    <property type="component" value="Unassembled WGS sequence"/>
</dbReference>
<dbReference type="EMBL" id="JAAALK010000080">
    <property type="protein sequence ID" value="KAG8091329.1"/>
    <property type="molecule type" value="Genomic_DNA"/>
</dbReference>
<keyword evidence="3" id="KW-1185">Reference proteome</keyword>
<reference evidence="2" key="2">
    <citation type="submission" date="2021-02" db="EMBL/GenBank/DDBJ databases">
        <authorList>
            <person name="Kimball J.A."/>
            <person name="Haas M.W."/>
            <person name="Macchietto M."/>
            <person name="Kono T."/>
            <person name="Duquette J."/>
            <person name="Shao M."/>
        </authorList>
    </citation>
    <scope>NUCLEOTIDE SEQUENCE</scope>
    <source>
        <tissue evidence="2">Fresh leaf tissue</tissue>
    </source>
</reference>